<feature type="region of interest" description="Disordered" evidence="1">
    <location>
        <begin position="1"/>
        <end position="82"/>
    </location>
</feature>
<dbReference type="EMBL" id="KB467832">
    <property type="protein sequence ID" value="PCH34740.1"/>
    <property type="molecule type" value="Genomic_DNA"/>
</dbReference>
<dbReference type="Proteomes" id="UP000218811">
    <property type="component" value="Unassembled WGS sequence"/>
</dbReference>
<organism evidence="2 3">
    <name type="scientific">Wolfiporia cocos (strain MD-104)</name>
    <name type="common">Brown rot fungus</name>
    <dbReference type="NCBI Taxonomy" id="742152"/>
    <lineage>
        <taxon>Eukaryota</taxon>
        <taxon>Fungi</taxon>
        <taxon>Dikarya</taxon>
        <taxon>Basidiomycota</taxon>
        <taxon>Agaricomycotina</taxon>
        <taxon>Agaricomycetes</taxon>
        <taxon>Polyporales</taxon>
        <taxon>Phaeolaceae</taxon>
        <taxon>Wolfiporia</taxon>
    </lineage>
</organism>
<reference evidence="2 3" key="1">
    <citation type="journal article" date="2012" name="Science">
        <title>The Paleozoic origin of enzymatic lignin decomposition reconstructed from 31 fungal genomes.</title>
        <authorList>
            <person name="Floudas D."/>
            <person name="Binder M."/>
            <person name="Riley R."/>
            <person name="Barry K."/>
            <person name="Blanchette R.A."/>
            <person name="Henrissat B."/>
            <person name="Martinez A.T."/>
            <person name="Otillar R."/>
            <person name="Spatafora J.W."/>
            <person name="Yadav J.S."/>
            <person name="Aerts A."/>
            <person name="Benoit I."/>
            <person name="Boyd A."/>
            <person name="Carlson A."/>
            <person name="Copeland A."/>
            <person name="Coutinho P.M."/>
            <person name="de Vries R.P."/>
            <person name="Ferreira P."/>
            <person name="Findley K."/>
            <person name="Foster B."/>
            <person name="Gaskell J."/>
            <person name="Glotzer D."/>
            <person name="Gorecki P."/>
            <person name="Heitman J."/>
            <person name="Hesse C."/>
            <person name="Hori C."/>
            <person name="Igarashi K."/>
            <person name="Jurgens J.A."/>
            <person name="Kallen N."/>
            <person name="Kersten P."/>
            <person name="Kohler A."/>
            <person name="Kuees U."/>
            <person name="Kumar T.K.A."/>
            <person name="Kuo A."/>
            <person name="LaButti K."/>
            <person name="Larrondo L.F."/>
            <person name="Lindquist E."/>
            <person name="Ling A."/>
            <person name="Lombard V."/>
            <person name="Lucas S."/>
            <person name="Lundell T."/>
            <person name="Martin R."/>
            <person name="McLaughlin D.J."/>
            <person name="Morgenstern I."/>
            <person name="Morin E."/>
            <person name="Murat C."/>
            <person name="Nagy L.G."/>
            <person name="Nolan M."/>
            <person name="Ohm R.A."/>
            <person name="Patyshakuliyeva A."/>
            <person name="Rokas A."/>
            <person name="Ruiz-Duenas F.J."/>
            <person name="Sabat G."/>
            <person name="Salamov A."/>
            <person name="Samejima M."/>
            <person name="Schmutz J."/>
            <person name="Slot J.C."/>
            <person name="St John F."/>
            <person name="Stenlid J."/>
            <person name="Sun H."/>
            <person name="Sun S."/>
            <person name="Syed K."/>
            <person name="Tsang A."/>
            <person name="Wiebenga A."/>
            <person name="Young D."/>
            <person name="Pisabarro A."/>
            <person name="Eastwood D.C."/>
            <person name="Martin F."/>
            <person name="Cullen D."/>
            <person name="Grigoriev I.V."/>
            <person name="Hibbett D.S."/>
        </authorList>
    </citation>
    <scope>NUCLEOTIDE SEQUENCE [LARGE SCALE GENOMIC DNA]</scope>
    <source>
        <strain evidence="2 3">MD-104</strain>
    </source>
</reference>
<sequence>MRMERRRKVLLSQSGGGERTGTISQKTDIGRNATTSDKSNRSDLARYWPRQVRGSAAFERKPSDKPGLASHQRKLLLSPQGQ</sequence>
<gene>
    <name evidence="2" type="ORF">WOLCODRAFT_139552</name>
</gene>
<name>A0A2H3IXL7_WOLCO</name>
<accession>A0A2H3IXL7</accession>
<feature type="compositionally biased region" description="Polar residues" evidence="1">
    <location>
        <begin position="21"/>
        <end position="37"/>
    </location>
</feature>
<protein>
    <submittedName>
        <fullName evidence="2">Uncharacterized protein</fullName>
    </submittedName>
</protein>
<keyword evidence="3" id="KW-1185">Reference proteome</keyword>
<dbReference type="AlphaFoldDB" id="A0A2H3IXL7"/>
<proteinExistence type="predicted"/>
<evidence type="ECO:0000256" key="1">
    <source>
        <dbReference type="SAM" id="MobiDB-lite"/>
    </source>
</evidence>
<evidence type="ECO:0000313" key="2">
    <source>
        <dbReference type="EMBL" id="PCH34740.1"/>
    </source>
</evidence>
<evidence type="ECO:0000313" key="3">
    <source>
        <dbReference type="Proteomes" id="UP000218811"/>
    </source>
</evidence>